<accession>A0ABS8S0F3</accession>
<proteinExistence type="predicted"/>
<reference evidence="1 2" key="1">
    <citation type="journal article" date="2021" name="BMC Genomics">
        <title>Datura genome reveals duplications of psychoactive alkaloid biosynthetic genes and high mutation rate following tissue culture.</title>
        <authorList>
            <person name="Rajewski A."/>
            <person name="Carter-House D."/>
            <person name="Stajich J."/>
            <person name="Litt A."/>
        </authorList>
    </citation>
    <scope>NUCLEOTIDE SEQUENCE [LARGE SCALE GENOMIC DNA]</scope>
    <source>
        <strain evidence="1">AR-01</strain>
    </source>
</reference>
<name>A0ABS8S0F3_DATST</name>
<evidence type="ECO:0000313" key="1">
    <source>
        <dbReference type="EMBL" id="MCD7452580.1"/>
    </source>
</evidence>
<gene>
    <name evidence="1" type="ORF">HAX54_017499</name>
</gene>
<comment type="caution">
    <text evidence="1">The sequence shown here is derived from an EMBL/GenBank/DDBJ whole genome shotgun (WGS) entry which is preliminary data.</text>
</comment>
<organism evidence="1 2">
    <name type="scientific">Datura stramonium</name>
    <name type="common">Jimsonweed</name>
    <name type="synonym">Common thornapple</name>
    <dbReference type="NCBI Taxonomy" id="4076"/>
    <lineage>
        <taxon>Eukaryota</taxon>
        <taxon>Viridiplantae</taxon>
        <taxon>Streptophyta</taxon>
        <taxon>Embryophyta</taxon>
        <taxon>Tracheophyta</taxon>
        <taxon>Spermatophyta</taxon>
        <taxon>Magnoliopsida</taxon>
        <taxon>eudicotyledons</taxon>
        <taxon>Gunneridae</taxon>
        <taxon>Pentapetalae</taxon>
        <taxon>asterids</taxon>
        <taxon>lamiids</taxon>
        <taxon>Solanales</taxon>
        <taxon>Solanaceae</taxon>
        <taxon>Solanoideae</taxon>
        <taxon>Datureae</taxon>
        <taxon>Datura</taxon>
    </lineage>
</organism>
<dbReference type="EMBL" id="JACEIK010000216">
    <property type="protein sequence ID" value="MCD7452580.1"/>
    <property type="molecule type" value="Genomic_DNA"/>
</dbReference>
<sequence length="106" mass="11999">MEPKGFWQGSTIIWEGKVSKVSSDATIASYGEEGSWNFTFRRNINVREIGKVASSLNPSKVLIAMRTPWFGSHGAKDQVHRKYNLSRHLCYISRGVGELHFPRSQS</sequence>
<dbReference type="Proteomes" id="UP000823775">
    <property type="component" value="Unassembled WGS sequence"/>
</dbReference>
<keyword evidence="2" id="KW-1185">Reference proteome</keyword>
<protein>
    <submittedName>
        <fullName evidence="1">Uncharacterized protein</fullName>
    </submittedName>
</protein>
<evidence type="ECO:0000313" key="2">
    <source>
        <dbReference type="Proteomes" id="UP000823775"/>
    </source>
</evidence>